<name>A0ABQ8B734_BRANA</name>
<dbReference type="EMBL" id="JAGKQM010000011">
    <property type="protein sequence ID" value="KAH0900590.1"/>
    <property type="molecule type" value="Genomic_DNA"/>
</dbReference>
<evidence type="ECO:0008006" key="3">
    <source>
        <dbReference type="Google" id="ProtNLM"/>
    </source>
</evidence>
<dbReference type="InterPro" id="IPR046342">
    <property type="entry name" value="CBS_dom_sf"/>
</dbReference>
<protein>
    <recommendedName>
        <fullName evidence="3">CBS domain-containing protein</fullName>
    </recommendedName>
</protein>
<feature type="non-terminal residue" evidence="1">
    <location>
        <position position="64"/>
    </location>
</feature>
<comment type="caution">
    <text evidence="1">The sequence shown here is derived from an EMBL/GenBank/DDBJ whole genome shotgun (WGS) entry which is preliminary data.</text>
</comment>
<dbReference type="Proteomes" id="UP000824890">
    <property type="component" value="Unassembled WGS sequence"/>
</dbReference>
<gene>
    <name evidence="1" type="ORF">HID58_040093</name>
</gene>
<dbReference type="SUPFAM" id="SSF54631">
    <property type="entry name" value="CBS-domain pair"/>
    <property type="match status" value="1"/>
</dbReference>
<proteinExistence type="predicted"/>
<evidence type="ECO:0000313" key="2">
    <source>
        <dbReference type="Proteomes" id="UP000824890"/>
    </source>
</evidence>
<sequence length="64" mass="7533">MLKKDDLHVVKPIITVDEALEILEENRVTWFPVLDKGWKWIMICWLWTGSGRTENAMFPEVDST</sequence>
<dbReference type="Gene3D" id="3.10.580.10">
    <property type="entry name" value="CBS-domain"/>
    <property type="match status" value="1"/>
</dbReference>
<keyword evidence="2" id="KW-1185">Reference proteome</keyword>
<reference evidence="1 2" key="1">
    <citation type="submission" date="2021-05" db="EMBL/GenBank/DDBJ databases">
        <title>Genome Assembly of Synthetic Allotetraploid Brassica napus Reveals Homoeologous Exchanges between Subgenomes.</title>
        <authorList>
            <person name="Davis J.T."/>
        </authorList>
    </citation>
    <scope>NUCLEOTIDE SEQUENCE [LARGE SCALE GENOMIC DNA]</scope>
    <source>
        <strain evidence="2">cv. Da-Ae</strain>
        <tissue evidence="1">Seedling</tissue>
    </source>
</reference>
<accession>A0ABQ8B734</accession>
<evidence type="ECO:0000313" key="1">
    <source>
        <dbReference type="EMBL" id="KAH0900590.1"/>
    </source>
</evidence>
<organism evidence="1 2">
    <name type="scientific">Brassica napus</name>
    <name type="common">Rape</name>
    <dbReference type="NCBI Taxonomy" id="3708"/>
    <lineage>
        <taxon>Eukaryota</taxon>
        <taxon>Viridiplantae</taxon>
        <taxon>Streptophyta</taxon>
        <taxon>Embryophyta</taxon>
        <taxon>Tracheophyta</taxon>
        <taxon>Spermatophyta</taxon>
        <taxon>Magnoliopsida</taxon>
        <taxon>eudicotyledons</taxon>
        <taxon>Gunneridae</taxon>
        <taxon>Pentapetalae</taxon>
        <taxon>rosids</taxon>
        <taxon>malvids</taxon>
        <taxon>Brassicales</taxon>
        <taxon>Brassicaceae</taxon>
        <taxon>Brassiceae</taxon>
        <taxon>Brassica</taxon>
    </lineage>
</organism>